<dbReference type="KEGG" id="tvl:FAZ95_23315"/>
<reference evidence="1 2" key="1">
    <citation type="submission" date="2019-05" db="EMBL/GenBank/DDBJ databases">
        <title>Burkholderia sp. DHOD12, isolated from subtropical forest soil.</title>
        <authorList>
            <person name="Gao Z.-H."/>
            <person name="Qiu L.-H."/>
        </authorList>
    </citation>
    <scope>NUCLEOTIDE SEQUENCE [LARGE SCALE GENOMIC DNA]</scope>
    <source>
        <strain evidence="1 2">DHOD12</strain>
    </source>
</reference>
<dbReference type="OrthoDB" id="9951931at2"/>
<dbReference type="EMBL" id="CP040078">
    <property type="protein sequence ID" value="QCP52123.1"/>
    <property type="molecule type" value="Genomic_DNA"/>
</dbReference>
<protein>
    <recommendedName>
        <fullName evidence="3">Amidohydrolase</fullName>
    </recommendedName>
</protein>
<dbReference type="AlphaFoldDB" id="A0A4P8IX98"/>
<name>A0A4P8IX98_9BURK</name>
<proteinExistence type="predicted"/>
<evidence type="ECO:0000313" key="1">
    <source>
        <dbReference type="EMBL" id="QCP52123.1"/>
    </source>
</evidence>
<sequence>MPRIDARQHYWRISERAGYWPPRELSPIYRDFGPSDLTGAVAALPDVFGGNACRFYRVGAMTRLA</sequence>
<evidence type="ECO:0000313" key="2">
    <source>
        <dbReference type="Proteomes" id="UP000298656"/>
    </source>
</evidence>
<dbReference type="Proteomes" id="UP000298656">
    <property type="component" value="Chromosome 2"/>
</dbReference>
<evidence type="ECO:0008006" key="3">
    <source>
        <dbReference type="Google" id="ProtNLM"/>
    </source>
</evidence>
<organism evidence="1 2">
    <name type="scientific">Trinickia violacea</name>
    <dbReference type="NCBI Taxonomy" id="2571746"/>
    <lineage>
        <taxon>Bacteria</taxon>
        <taxon>Pseudomonadati</taxon>
        <taxon>Pseudomonadota</taxon>
        <taxon>Betaproteobacteria</taxon>
        <taxon>Burkholderiales</taxon>
        <taxon>Burkholderiaceae</taxon>
        <taxon>Trinickia</taxon>
    </lineage>
</organism>
<accession>A0A4P8IX98</accession>
<keyword evidence="2" id="KW-1185">Reference proteome</keyword>
<gene>
    <name evidence="1" type="ORF">FAZ95_23315</name>
</gene>